<dbReference type="OrthoDB" id="9764688at2"/>
<comment type="subcellular location">
    <subcellularLocation>
        <location evidence="1">Cell envelope</location>
    </subcellularLocation>
</comment>
<dbReference type="GO" id="GO:0030313">
    <property type="term" value="C:cell envelope"/>
    <property type="evidence" value="ECO:0007669"/>
    <property type="project" value="UniProtKB-SubCell"/>
</dbReference>
<sequence length="406" mass="43396">MISPAAAEVDEKAVLDTYADIAEAGYGDSLAAARTLDAAIDKLIADPSEETLAAAKDAWRAARIPYQQTEAFRFGNPIVDDWEGKVNAWPLDEGLIDYVKTDTYGMESDENELFTANVIANETITIGGKEIDTSKITPELLGETLHEAGEVEANVATGYHAIEFLLWGQDVNGTDAGAGTRPATDFDTANCTGGHCDRRAAYLKAASTLMISDLEEIAAAWSDGGAARKDVMEGKAGLVRILTGMGSLSYGELAGERMKLGLLLHDPEEEHDCFSDNTHMSHFLDAKGISNVYHGKYTRIDGTVVEGPSLSDLVAGKNADLDKELSGKLEATMAAMTTMKERAEGGEAYDQMIGEGNDEGNAVVQAAIDALVDQTRSIERVVAELDLDAIDFEGSDSLDNPNAVFQ</sequence>
<feature type="domain" description="Imelysin-like" evidence="3">
    <location>
        <begin position="23"/>
        <end position="377"/>
    </location>
</feature>
<comment type="caution">
    <text evidence="4">The sequence shown here is derived from an EMBL/GenBank/DDBJ whole genome shotgun (WGS) entry which is preliminary data.</text>
</comment>
<dbReference type="EMBL" id="NPEV01000001">
    <property type="protein sequence ID" value="RAI29968.1"/>
    <property type="molecule type" value="Genomic_DNA"/>
</dbReference>
<evidence type="ECO:0000259" key="3">
    <source>
        <dbReference type="Pfam" id="PF09375"/>
    </source>
</evidence>
<dbReference type="InterPro" id="IPR018976">
    <property type="entry name" value="Imelysin-like"/>
</dbReference>
<dbReference type="Proteomes" id="UP000249299">
    <property type="component" value="Unassembled WGS sequence"/>
</dbReference>
<accession>A0A327K3L2</accession>
<dbReference type="AlphaFoldDB" id="A0A327K3L2"/>
<organism evidence="4 5">
    <name type="scientific">Rhodobium orientis</name>
    <dbReference type="NCBI Taxonomy" id="34017"/>
    <lineage>
        <taxon>Bacteria</taxon>
        <taxon>Pseudomonadati</taxon>
        <taxon>Pseudomonadota</taxon>
        <taxon>Alphaproteobacteria</taxon>
        <taxon>Hyphomicrobiales</taxon>
        <taxon>Rhodobiaceae</taxon>
        <taxon>Rhodobium</taxon>
    </lineage>
</organism>
<evidence type="ECO:0000313" key="5">
    <source>
        <dbReference type="Proteomes" id="UP000249299"/>
    </source>
</evidence>
<evidence type="ECO:0000256" key="2">
    <source>
        <dbReference type="ARBA" id="ARBA00022729"/>
    </source>
</evidence>
<keyword evidence="2" id="KW-0732">Signal</keyword>
<evidence type="ECO:0000313" key="4">
    <source>
        <dbReference type="EMBL" id="RAI29968.1"/>
    </source>
</evidence>
<protein>
    <submittedName>
        <fullName evidence="4">Peptidase</fullName>
    </submittedName>
</protein>
<dbReference type="RefSeq" id="WP_111432222.1">
    <property type="nucleotide sequence ID" value="NZ_JACIGG010000001.1"/>
</dbReference>
<evidence type="ECO:0000256" key="1">
    <source>
        <dbReference type="ARBA" id="ARBA00004196"/>
    </source>
</evidence>
<proteinExistence type="predicted"/>
<dbReference type="InterPro" id="IPR038352">
    <property type="entry name" value="Imelysin_sf"/>
</dbReference>
<reference evidence="4 5" key="1">
    <citation type="submission" date="2017-07" db="EMBL/GenBank/DDBJ databases">
        <title>Draft Genome Sequences of Select Purple Nonsulfur Bacteria.</title>
        <authorList>
            <person name="Lasarre B."/>
            <person name="Mckinlay J.B."/>
        </authorList>
    </citation>
    <scope>NUCLEOTIDE SEQUENCE [LARGE SCALE GENOMIC DNA]</scope>
    <source>
        <strain evidence="4 5">DSM 11290</strain>
    </source>
</reference>
<gene>
    <name evidence="4" type="ORF">CH339_00050</name>
</gene>
<dbReference type="Pfam" id="PF09375">
    <property type="entry name" value="Peptidase_M75"/>
    <property type="match status" value="1"/>
</dbReference>
<dbReference type="Gene3D" id="1.20.1420.20">
    <property type="entry name" value="M75 peptidase, HXXE motif"/>
    <property type="match status" value="1"/>
</dbReference>
<name>A0A327K3L2_9HYPH</name>
<keyword evidence="5" id="KW-1185">Reference proteome</keyword>
<dbReference type="CDD" id="cd14657">
    <property type="entry name" value="Imelysin_IrpA-like"/>
    <property type="match status" value="1"/>
</dbReference>